<dbReference type="NCBIfam" id="TIGR01730">
    <property type="entry name" value="RND_mfp"/>
    <property type="match status" value="1"/>
</dbReference>
<dbReference type="InterPro" id="IPR058627">
    <property type="entry name" value="MdtA-like_C"/>
</dbReference>
<dbReference type="STRING" id="415747.SAMN03097708_01649"/>
<dbReference type="Gene3D" id="2.40.50.100">
    <property type="match status" value="1"/>
</dbReference>
<dbReference type="AlphaFoldDB" id="A0A1G5Q9C8"/>
<dbReference type="Gene3D" id="2.40.420.20">
    <property type="match status" value="1"/>
</dbReference>
<dbReference type="EMBL" id="FMWD01000004">
    <property type="protein sequence ID" value="SCZ58262.1"/>
    <property type="molecule type" value="Genomic_DNA"/>
</dbReference>
<comment type="similarity">
    <text evidence="1">Belongs to the membrane fusion protein (MFP) (TC 8.A.1) family.</text>
</comment>
<evidence type="ECO:0000259" key="5">
    <source>
        <dbReference type="Pfam" id="PF25973"/>
    </source>
</evidence>
<dbReference type="Gene3D" id="1.10.287.470">
    <property type="entry name" value="Helix hairpin bin"/>
    <property type="match status" value="1"/>
</dbReference>
<protein>
    <submittedName>
        <fullName evidence="6">RND family efflux transporter, MFP subunit</fullName>
    </submittedName>
</protein>
<dbReference type="Proteomes" id="UP000199648">
    <property type="component" value="Unassembled WGS sequence"/>
</dbReference>
<feature type="domain" description="CzcB-like barrel-sandwich hybrid" evidence="5">
    <location>
        <begin position="92"/>
        <end position="219"/>
    </location>
</feature>
<dbReference type="GO" id="GO:1990281">
    <property type="term" value="C:efflux pump complex"/>
    <property type="evidence" value="ECO:0007669"/>
    <property type="project" value="TreeGrafter"/>
</dbReference>
<feature type="domain" description="Multidrug resistance protein MdtA-like C-terminal permuted SH3" evidence="4">
    <location>
        <begin position="302"/>
        <end position="354"/>
    </location>
</feature>
<sequence>MVSRIDSLASKYAVVLHPDDASIRLLDPLARILMAKSLKWLSLSGVVLALAMLAVYRFWIYLLPVEVVVAQEGRVAHNVHIPGTIQARYPITVSARIPSAITELHADEGDMIERGELLARFDDRELAAGLAVARAELELALANHRRDRELFGKDRGLISRSELDASSAAVQAARARETETATALSHTRIEAPTRGVVTARLVEQGHTVGAGTPLFRLVDPATLWIAARVDESVVGAVEVGQPAKIELRTGEQLAGTVARIGRESDAVTRELEVNIAFDKPPTRFAINLEAEVTIRAGEKQGVVVPTYALSYGDGGQAVLVIRKRRVQRQPVETGIEDGERVLVRNGIQAGEQVVATPQQVRVGQRVEPVPRER</sequence>
<evidence type="ECO:0000259" key="3">
    <source>
        <dbReference type="Pfam" id="PF25954"/>
    </source>
</evidence>
<reference evidence="6 7" key="1">
    <citation type="submission" date="2016-10" db="EMBL/GenBank/DDBJ databases">
        <authorList>
            <person name="de Groot N.N."/>
        </authorList>
    </citation>
    <scope>NUCLEOTIDE SEQUENCE [LARGE SCALE GENOMIC DNA]</scope>
    <source>
        <strain evidence="6 7">HLD2</strain>
    </source>
</reference>
<keyword evidence="2" id="KW-0472">Membrane</keyword>
<evidence type="ECO:0000259" key="4">
    <source>
        <dbReference type="Pfam" id="PF25967"/>
    </source>
</evidence>
<organism evidence="6 7">
    <name type="scientific">Thiohalomonas denitrificans</name>
    <dbReference type="NCBI Taxonomy" id="415747"/>
    <lineage>
        <taxon>Bacteria</taxon>
        <taxon>Pseudomonadati</taxon>
        <taxon>Pseudomonadota</taxon>
        <taxon>Gammaproteobacteria</taxon>
        <taxon>Thiohalomonadales</taxon>
        <taxon>Thiohalomonadaceae</taxon>
        <taxon>Thiohalomonas</taxon>
    </lineage>
</organism>
<gene>
    <name evidence="6" type="ORF">SAMN03097708_01649</name>
</gene>
<dbReference type="Gene3D" id="2.40.30.170">
    <property type="match status" value="1"/>
</dbReference>
<dbReference type="SUPFAM" id="SSF111369">
    <property type="entry name" value="HlyD-like secretion proteins"/>
    <property type="match status" value="1"/>
</dbReference>
<keyword evidence="2" id="KW-1133">Transmembrane helix</keyword>
<dbReference type="PANTHER" id="PTHR30469">
    <property type="entry name" value="MULTIDRUG RESISTANCE PROTEIN MDTA"/>
    <property type="match status" value="1"/>
</dbReference>
<dbReference type="Pfam" id="PF25973">
    <property type="entry name" value="BSH_CzcB"/>
    <property type="match status" value="1"/>
</dbReference>
<name>A0A1G5Q9C8_9GAMM</name>
<keyword evidence="7" id="KW-1185">Reference proteome</keyword>
<evidence type="ECO:0000313" key="6">
    <source>
        <dbReference type="EMBL" id="SCZ58262.1"/>
    </source>
</evidence>
<feature type="transmembrane region" description="Helical" evidence="2">
    <location>
        <begin position="40"/>
        <end position="62"/>
    </location>
</feature>
<evidence type="ECO:0000313" key="7">
    <source>
        <dbReference type="Proteomes" id="UP000199648"/>
    </source>
</evidence>
<evidence type="ECO:0000256" key="2">
    <source>
        <dbReference type="SAM" id="Phobius"/>
    </source>
</evidence>
<evidence type="ECO:0000256" key="1">
    <source>
        <dbReference type="ARBA" id="ARBA00009477"/>
    </source>
</evidence>
<dbReference type="InterPro" id="IPR006143">
    <property type="entry name" value="RND_pump_MFP"/>
</dbReference>
<dbReference type="Pfam" id="PF25967">
    <property type="entry name" value="RND-MFP_C"/>
    <property type="match status" value="1"/>
</dbReference>
<feature type="domain" description="CusB-like beta-barrel" evidence="3">
    <location>
        <begin position="222"/>
        <end position="296"/>
    </location>
</feature>
<dbReference type="Pfam" id="PF25954">
    <property type="entry name" value="Beta-barrel_RND_2"/>
    <property type="match status" value="1"/>
</dbReference>
<proteinExistence type="inferred from homology"/>
<dbReference type="InterPro" id="IPR058647">
    <property type="entry name" value="BSH_CzcB-like"/>
</dbReference>
<accession>A0A1G5Q9C8</accession>
<dbReference type="OrthoDB" id="9806939at2"/>
<dbReference type="InterPro" id="IPR058792">
    <property type="entry name" value="Beta-barrel_RND_2"/>
</dbReference>
<keyword evidence="2" id="KW-0812">Transmembrane</keyword>
<dbReference type="GO" id="GO:0015562">
    <property type="term" value="F:efflux transmembrane transporter activity"/>
    <property type="evidence" value="ECO:0007669"/>
    <property type="project" value="TreeGrafter"/>
</dbReference>
<dbReference type="PANTHER" id="PTHR30469:SF38">
    <property type="entry name" value="HLYD FAMILY SECRETION PROTEIN"/>
    <property type="match status" value="1"/>
</dbReference>